<evidence type="ECO:0000313" key="4">
    <source>
        <dbReference type="Proteomes" id="UP000198790"/>
    </source>
</evidence>
<gene>
    <name evidence="3" type="ORF">SAMN04489723_107237</name>
</gene>
<evidence type="ECO:0000313" key="3">
    <source>
        <dbReference type="EMBL" id="SFB34001.1"/>
    </source>
</evidence>
<dbReference type="RefSeq" id="WP_092897512.1">
    <property type="nucleotide sequence ID" value="NZ_FOKK01000007.1"/>
</dbReference>
<dbReference type="Proteomes" id="UP000198790">
    <property type="component" value="Unassembled WGS sequence"/>
</dbReference>
<proteinExistence type="predicted"/>
<dbReference type="EMBL" id="FOKK01000007">
    <property type="protein sequence ID" value="SFB34001.1"/>
    <property type="molecule type" value="Genomic_DNA"/>
</dbReference>
<feature type="transmembrane region" description="Helical" evidence="2">
    <location>
        <begin position="65"/>
        <end position="85"/>
    </location>
</feature>
<keyword evidence="4" id="KW-1185">Reference proteome</keyword>
<keyword evidence="2" id="KW-0472">Membrane</keyword>
<keyword evidence="2" id="KW-0812">Transmembrane</keyword>
<sequence>MTGGAGFSVSGNKSSKENRNLGKIRPKLTSSDGVSREKNMEKADLKSINDSIRFRASRYSSSSSSGYFFAFMVILTLAWVIWTLFF</sequence>
<organism evidence="3 4">
    <name type="scientific">Algoriphagus aquimarinus</name>
    <dbReference type="NCBI Taxonomy" id="237018"/>
    <lineage>
        <taxon>Bacteria</taxon>
        <taxon>Pseudomonadati</taxon>
        <taxon>Bacteroidota</taxon>
        <taxon>Cytophagia</taxon>
        <taxon>Cytophagales</taxon>
        <taxon>Cyclobacteriaceae</taxon>
        <taxon>Algoriphagus</taxon>
    </lineage>
</organism>
<name>A0A1I1A7R9_9BACT</name>
<accession>A0A1I1A7R9</accession>
<evidence type="ECO:0000256" key="1">
    <source>
        <dbReference type="SAM" id="MobiDB-lite"/>
    </source>
</evidence>
<dbReference type="OrthoDB" id="826889at2"/>
<feature type="region of interest" description="Disordered" evidence="1">
    <location>
        <begin position="1"/>
        <end position="41"/>
    </location>
</feature>
<dbReference type="AlphaFoldDB" id="A0A1I1A7R9"/>
<evidence type="ECO:0000256" key="2">
    <source>
        <dbReference type="SAM" id="Phobius"/>
    </source>
</evidence>
<protein>
    <submittedName>
        <fullName evidence="3">Uncharacterized protein</fullName>
    </submittedName>
</protein>
<reference evidence="3 4" key="1">
    <citation type="submission" date="2016-10" db="EMBL/GenBank/DDBJ databases">
        <authorList>
            <person name="de Groot N.N."/>
        </authorList>
    </citation>
    <scope>NUCLEOTIDE SEQUENCE [LARGE SCALE GENOMIC DNA]</scope>
    <source>
        <strain evidence="3 4">DSM 23399</strain>
    </source>
</reference>
<keyword evidence="2" id="KW-1133">Transmembrane helix</keyword>